<name>A0A6J4LB93_9BACT</name>
<proteinExistence type="predicted"/>
<accession>A0A6J4LB93</accession>
<gene>
    <name evidence="1" type="ORF">AVDCRST_MAG89-1953</name>
</gene>
<evidence type="ECO:0000313" key="1">
    <source>
        <dbReference type="EMBL" id="CAA9327255.1"/>
    </source>
</evidence>
<sequence>MSQTFTDENLLTWEAFASGGRFGLSIRPKVIFHCVSDRSMRARFVELQGDEADAEDMIHDSSVDQLRQMLAQSKELD</sequence>
<reference evidence="1" key="1">
    <citation type="submission" date="2020-02" db="EMBL/GenBank/DDBJ databases">
        <authorList>
            <person name="Meier V. D."/>
        </authorList>
    </citation>
    <scope>NUCLEOTIDE SEQUENCE</scope>
    <source>
        <strain evidence="1">AVDCRST_MAG89</strain>
    </source>
</reference>
<dbReference type="EMBL" id="CADCTV010000415">
    <property type="protein sequence ID" value="CAA9327255.1"/>
    <property type="molecule type" value="Genomic_DNA"/>
</dbReference>
<organism evidence="1">
    <name type="scientific">uncultured Gemmatimonadota bacterium</name>
    <dbReference type="NCBI Taxonomy" id="203437"/>
    <lineage>
        <taxon>Bacteria</taxon>
        <taxon>Pseudomonadati</taxon>
        <taxon>Gemmatimonadota</taxon>
        <taxon>environmental samples</taxon>
    </lineage>
</organism>
<dbReference type="AlphaFoldDB" id="A0A6J4LB93"/>
<protein>
    <submittedName>
        <fullName evidence="1">Uncharacterized protein</fullName>
    </submittedName>
</protein>